<dbReference type="GO" id="GO:0000049">
    <property type="term" value="F:tRNA binding"/>
    <property type="evidence" value="ECO:0007669"/>
    <property type="project" value="UniProtKB-KW"/>
</dbReference>
<comment type="subcellular location">
    <subcellularLocation>
        <location evidence="9">Cytoplasm</location>
    </subcellularLocation>
</comment>
<dbReference type="GO" id="GO:0005737">
    <property type="term" value="C:cytoplasm"/>
    <property type="evidence" value="ECO:0007669"/>
    <property type="project" value="UniProtKB-SubCell"/>
</dbReference>
<dbReference type="InterPro" id="IPR014729">
    <property type="entry name" value="Rossmann-like_a/b/a_fold"/>
</dbReference>
<dbReference type="Pfam" id="PF03054">
    <property type="entry name" value="tRNA_Me_trans"/>
    <property type="match status" value="1"/>
</dbReference>
<keyword evidence="3 9" id="KW-0819">tRNA processing</keyword>
<feature type="site" description="Interaction with tRNA" evidence="9">
    <location>
        <position position="136"/>
    </location>
</feature>
<feature type="binding site" evidence="9">
    <location>
        <begin position="11"/>
        <end position="18"/>
    </location>
    <ligand>
        <name>ATP</name>
        <dbReference type="ChEBI" id="CHEBI:30616"/>
    </ligand>
</feature>
<dbReference type="InterPro" id="IPR046884">
    <property type="entry name" value="MnmA-like_central"/>
</dbReference>
<evidence type="ECO:0000259" key="10">
    <source>
        <dbReference type="Pfam" id="PF20258"/>
    </source>
</evidence>
<feature type="domain" description="tRNA-specific 2-thiouridylase MnmA-like central" evidence="11">
    <location>
        <begin position="221"/>
        <end position="275"/>
    </location>
</feature>
<dbReference type="Gene3D" id="3.40.50.620">
    <property type="entry name" value="HUPs"/>
    <property type="match status" value="1"/>
</dbReference>
<dbReference type="Pfam" id="PF20259">
    <property type="entry name" value="tRNA_Me_trans_M"/>
    <property type="match status" value="1"/>
</dbReference>
<comment type="function">
    <text evidence="9">Catalyzes the 2-thiolation of uridine at the wobble position (U34) of tRNA, leading to the formation of s(2)U34.</text>
</comment>
<gene>
    <name evidence="9 12" type="primary">mnmA</name>
    <name evidence="12" type="ORF">ZNDK_1155</name>
</gene>
<evidence type="ECO:0000256" key="4">
    <source>
        <dbReference type="ARBA" id="ARBA00022741"/>
    </source>
</evidence>
<dbReference type="AlphaFoldDB" id="A0A6L2R7A7"/>
<comment type="similarity">
    <text evidence="9">Belongs to the MnmA/TRMU family.</text>
</comment>
<keyword evidence="6 9" id="KW-0694">RNA-binding</keyword>
<evidence type="ECO:0000256" key="9">
    <source>
        <dbReference type="HAMAP-Rule" id="MF_00144"/>
    </source>
</evidence>
<keyword evidence="9" id="KW-0963">Cytoplasm</keyword>
<dbReference type="Gene3D" id="2.40.30.10">
    <property type="entry name" value="Translation factors"/>
    <property type="match status" value="1"/>
</dbReference>
<feature type="domain" description="tRNA-specific 2-thiouridylase MnmA-like C-terminal" evidence="10">
    <location>
        <begin position="298"/>
        <end position="359"/>
    </location>
</feature>
<dbReference type="Pfam" id="PF20258">
    <property type="entry name" value="tRNA_Me_trans_C"/>
    <property type="match status" value="1"/>
</dbReference>
<dbReference type="FunFam" id="2.30.30.280:FF:000001">
    <property type="entry name" value="tRNA-specific 2-thiouridylase MnmA"/>
    <property type="match status" value="1"/>
</dbReference>
<feature type="active site" description="Nucleophile" evidence="9">
    <location>
        <position position="109"/>
    </location>
</feature>
<keyword evidence="7" id="KW-1015">Disulfide bond</keyword>
<dbReference type="EC" id="2.8.1.13" evidence="9"/>
<dbReference type="PANTHER" id="PTHR11933">
    <property type="entry name" value="TRNA 5-METHYLAMINOMETHYL-2-THIOURIDYLATE -METHYLTRANSFERASE"/>
    <property type="match status" value="1"/>
</dbReference>
<accession>A0A6L2R7A7</accession>
<keyword evidence="5 9" id="KW-0067">ATP-binding</keyword>
<proteinExistence type="inferred from homology"/>
<evidence type="ECO:0000256" key="8">
    <source>
        <dbReference type="ARBA" id="ARBA00051542"/>
    </source>
</evidence>
<dbReference type="InterPro" id="IPR023382">
    <property type="entry name" value="MnmA-like_central_sf"/>
</dbReference>
<evidence type="ECO:0000256" key="6">
    <source>
        <dbReference type="ARBA" id="ARBA00022884"/>
    </source>
</evidence>
<dbReference type="SUPFAM" id="SSF52402">
    <property type="entry name" value="Adenine nucleotide alpha hydrolases-like"/>
    <property type="match status" value="1"/>
</dbReference>
<dbReference type="InterPro" id="IPR046885">
    <property type="entry name" value="MnmA-like_C"/>
</dbReference>
<dbReference type="EMBL" id="BLLL01000014">
    <property type="protein sequence ID" value="GFH63384.1"/>
    <property type="molecule type" value="Genomic_DNA"/>
</dbReference>
<feature type="site" description="Interaction with tRNA" evidence="9">
    <location>
        <position position="343"/>
    </location>
</feature>
<keyword evidence="1 9" id="KW-0820">tRNA-binding</keyword>
<dbReference type="GO" id="GO:0002143">
    <property type="term" value="P:tRNA wobble position uridine thiolation"/>
    <property type="evidence" value="ECO:0007669"/>
    <property type="project" value="TreeGrafter"/>
</dbReference>
<comment type="catalytic activity">
    <reaction evidence="8 9">
        <text>S-sulfanyl-L-cysteinyl-[protein] + uridine(34) in tRNA + AH2 + ATP = 2-thiouridine(34) in tRNA + L-cysteinyl-[protein] + A + AMP + diphosphate + H(+)</text>
        <dbReference type="Rhea" id="RHEA:47032"/>
        <dbReference type="Rhea" id="RHEA-COMP:10131"/>
        <dbReference type="Rhea" id="RHEA-COMP:11726"/>
        <dbReference type="Rhea" id="RHEA-COMP:11727"/>
        <dbReference type="Rhea" id="RHEA-COMP:11728"/>
        <dbReference type="ChEBI" id="CHEBI:13193"/>
        <dbReference type="ChEBI" id="CHEBI:15378"/>
        <dbReference type="ChEBI" id="CHEBI:17499"/>
        <dbReference type="ChEBI" id="CHEBI:29950"/>
        <dbReference type="ChEBI" id="CHEBI:30616"/>
        <dbReference type="ChEBI" id="CHEBI:33019"/>
        <dbReference type="ChEBI" id="CHEBI:61963"/>
        <dbReference type="ChEBI" id="CHEBI:65315"/>
        <dbReference type="ChEBI" id="CHEBI:87170"/>
        <dbReference type="ChEBI" id="CHEBI:456215"/>
        <dbReference type="EC" id="2.8.1.13"/>
    </reaction>
</comment>
<feature type="binding site" evidence="9">
    <location>
        <position position="135"/>
    </location>
    <ligand>
        <name>ATP</name>
        <dbReference type="ChEBI" id="CHEBI:30616"/>
    </ligand>
</feature>
<comment type="caution">
    <text evidence="9">Lacks conserved residue(s) required for the propagation of feature annotation.</text>
</comment>
<dbReference type="Gene3D" id="2.30.30.280">
    <property type="entry name" value="Adenine nucleotide alpha hydrolases-like domains"/>
    <property type="match status" value="1"/>
</dbReference>
<dbReference type="NCBIfam" id="NF001138">
    <property type="entry name" value="PRK00143.1"/>
    <property type="match status" value="1"/>
</dbReference>
<evidence type="ECO:0000256" key="3">
    <source>
        <dbReference type="ARBA" id="ARBA00022694"/>
    </source>
</evidence>
<dbReference type="PANTHER" id="PTHR11933:SF5">
    <property type="entry name" value="MITOCHONDRIAL TRNA-SPECIFIC 2-THIOURIDYLASE 1"/>
    <property type="match status" value="1"/>
</dbReference>
<feature type="binding site" evidence="9">
    <location>
        <position position="37"/>
    </location>
    <ligand>
        <name>ATP</name>
        <dbReference type="ChEBI" id="CHEBI:30616"/>
    </ligand>
</feature>
<evidence type="ECO:0000256" key="2">
    <source>
        <dbReference type="ARBA" id="ARBA00022679"/>
    </source>
</evidence>
<name>A0A6L2R7A7_9BACT</name>
<evidence type="ECO:0000313" key="12">
    <source>
        <dbReference type="EMBL" id="GFH63384.1"/>
    </source>
</evidence>
<sequence length="362" mass="39303">MTSSRKHALVGLSGGVDSAVAALLLLEQGCRVTGVTMSVYDGPKASGRRTGGCYDCGEEEDIALAADMAAQLGIAHHIFGCAEQYRNVVLAYFRKTYLEGKTPNPCIRCNALVKFGLLPALAKEAGLEFDLFATGHYARAEYVARYGKQVLLCARDTRKDQSYFLYRLTQEQIDRALFPLGCLKKAEVRRLAAARGLPVHDKPDSQNFYAGDYAELVNARPQQGNIVTVDGTVLGSHMGYWRFTPGQRKGLGVAAKTPLYVLRIDPSRNEVVVGEYGESLRLSCIIGDMRRHIPLEQTDRVLMARLRSTPHFVPVTVDLSGDASGERCVVTFAEPQAGVAPGQSLVLYCDNVLVGGGIIGAD</sequence>
<evidence type="ECO:0000256" key="1">
    <source>
        <dbReference type="ARBA" id="ARBA00022555"/>
    </source>
</evidence>
<protein>
    <recommendedName>
        <fullName evidence="9">tRNA-specific 2-thiouridylase MnmA</fullName>
        <ecNumber evidence="9">2.8.1.13</ecNumber>
    </recommendedName>
</protein>
<dbReference type="NCBIfam" id="TIGR00420">
    <property type="entry name" value="trmU"/>
    <property type="match status" value="1"/>
</dbReference>
<evidence type="ECO:0000259" key="11">
    <source>
        <dbReference type="Pfam" id="PF20259"/>
    </source>
</evidence>
<dbReference type="Proteomes" id="UP000505077">
    <property type="component" value="Unassembled WGS sequence"/>
</dbReference>
<organism evidence="12 13">
    <name type="scientific">Candidatus Desulfovibrio kirbyi</name>
    <dbReference type="NCBI Taxonomy" id="2696086"/>
    <lineage>
        <taxon>Bacteria</taxon>
        <taxon>Pseudomonadati</taxon>
        <taxon>Thermodesulfobacteriota</taxon>
        <taxon>Desulfovibrionia</taxon>
        <taxon>Desulfovibrionales</taxon>
        <taxon>Desulfovibrionaceae</taxon>
        <taxon>Desulfovibrio</taxon>
    </lineage>
</organism>
<dbReference type="InterPro" id="IPR004506">
    <property type="entry name" value="MnmA-like"/>
</dbReference>
<evidence type="ECO:0000256" key="7">
    <source>
        <dbReference type="ARBA" id="ARBA00023157"/>
    </source>
</evidence>
<feature type="region of interest" description="Interaction with tRNA" evidence="9">
    <location>
        <begin position="159"/>
        <end position="161"/>
    </location>
</feature>
<dbReference type="GO" id="GO:0103016">
    <property type="term" value="F:tRNA-uridine 2-sulfurtransferase activity"/>
    <property type="evidence" value="ECO:0007669"/>
    <property type="project" value="UniProtKB-EC"/>
</dbReference>
<evidence type="ECO:0000256" key="5">
    <source>
        <dbReference type="ARBA" id="ARBA00022840"/>
    </source>
</evidence>
<reference evidence="12 13" key="1">
    <citation type="journal article" date="2020" name="ISME J.">
        <title>Parallel Reductive Genome Evolution in Desulfovibrio Ectosymbionts Independently Acquired by Trichonympha Protists in the Termite Gut.</title>
        <authorList>
            <person name="Takeuchi M."/>
            <person name="Kuwahara H."/>
            <person name="Murakami T."/>
            <person name="Takahashi K."/>
            <person name="Kajitani R."/>
            <person name="Toyoda A."/>
            <person name="Itoh T."/>
            <person name="Ohkuma M."/>
            <person name="Hongoh Y."/>
        </authorList>
    </citation>
    <scope>NUCLEOTIDE SEQUENCE [LARGE SCALE GENOMIC DNA]</scope>
    <source>
        <strain evidence="12">ZnDsv-02</strain>
    </source>
</reference>
<evidence type="ECO:0000313" key="13">
    <source>
        <dbReference type="Proteomes" id="UP000505077"/>
    </source>
</evidence>
<comment type="caution">
    <text evidence="12">The sequence shown here is derived from an EMBL/GenBank/DDBJ whole genome shotgun (WGS) entry which is preliminary data.</text>
</comment>
<keyword evidence="4 9" id="KW-0547">Nucleotide-binding</keyword>
<dbReference type="CDD" id="cd01998">
    <property type="entry name" value="MnmA_TRMU-like"/>
    <property type="match status" value="1"/>
</dbReference>
<dbReference type="GO" id="GO:0005524">
    <property type="term" value="F:ATP binding"/>
    <property type="evidence" value="ECO:0007669"/>
    <property type="project" value="UniProtKB-KW"/>
</dbReference>
<keyword evidence="2 9" id="KW-0808">Transferase</keyword>
<dbReference type="HAMAP" id="MF_00144">
    <property type="entry name" value="tRNA_thiouridyl_MnmA"/>
    <property type="match status" value="1"/>
</dbReference>